<organism evidence="4 5">
    <name type="scientific">Pycnococcus provasolii</name>
    <dbReference type="NCBI Taxonomy" id="41880"/>
    <lineage>
        <taxon>Eukaryota</taxon>
        <taxon>Viridiplantae</taxon>
        <taxon>Chlorophyta</taxon>
        <taxon>Pseudoscourfieldiophyceae</taxon>
        <taxon>Pseudoscourfieldiales</taxon>
        <taxon>Pycnococcaceae</taxon>
        <taxon>Pycnococcus</taxon>
    </lineage>
</organism>
<name>A0A830HN58_9CHLO</name>
<dbReference type="InterPro" id="IPR001623">
    <property type="entry name" value="DnaJ_domain"/>
</dbReference>
<feature type="compositionally biased region" description="Basic and acidic residues" evidence="2">
    <location>
        <begin position="64"/>
        <end position="75"/>
    </location>
</feature>
<dbReference type="SMART" id="SM00271">
    <property type="entry name" value="DnaJ"/>
    <property type="match status" value="1"/>
</dbReference>
<dbReference type="InterPro" id="IPR036869">
    <property type="entry name" value="J_dom_sf"/>
</dbReference>
<dbReference type="PANTHER" id="PTHR44145:SF3">
    <property type="entry name" value="DNAJ HOMOLOG SUBFAMILY A MEMBER 3, MITOCHONDRIAL"/>
    <property type="match status" value="1"/>
</dbReference>
<evidence type="ECO:0000256" key="2">
    <source>
        <dbReference type="SAM" id="MobiDB-lite"/>
    </source>
</evidence>
<gene>
    <name evidence="4" type="ORF">PPROV_000570500</name>
</gene>
<dbReference type="OrthoDB" id="498825at2759"/>
<reference evidence="4" key="1">
    <citation type="submission" date="2020-10" db="EMBL/GenBank/DDBJ databases">
        <title>Unveiling of a novel bifunctional photoreceptor, Dualchrome1, isolated from a cosmopolitan green alga.</title>
        <authorList>
            <person name="Suzuki S."/>
            <person name="Kawachi M."/>
        </authorList>
    </citation>
    <scope>NUCLEOTIDE SEQUENCE</scope>
    <source>
        <strain evidence="4">NIES 2893</strain>
    </source>
</reference>
<dbReference type="PANTHER" id="PTHR44145">
    <property type="entry name" value="DNAJ HOMOLOG SUBFAMILY A MEMBER 3, MITOCHONDRIAL"/>
    <property type="match status" value="1"/>
</dbReference>
<accession>A0A830HN58</accession>
<feature type="region of interest" description="Disordered" evidence="2">
    <location>
        <begin position="64"/>
        <end position="87"/>
    </location>
</feature>
<dbReference type="SUPFAM" id="SSF46565">
    <property type="entry name" value="Chaperone J-domain"/>
    <property type="match status" value="1"/>
</dbReference>
<dbReference type="Proteomes" id="UP000660262">
    <property type="component" value="Unassembled WGS sequence"/>
</dbReference>
<dbReference type="InterPro" id="IPR051938">
    <property type="entry name" value="Apopto_cytoskel_mod"/>
</dbReference>
<dbReference type="CDD" id="cd06257">
    <property type="entry name" value="DnaJ"/>
    <property type="match status" value="1"/>
</dbReference>
<dbReference type="PRINTS" id="PR00625">
    <property type="entry name" value="JDOMAIN"/>
</dbReference>
<evidence type="ECO:0000259" key="3">
    <source>
        <dbReference type="PROSITE" id="PS50076"/>
    </source>
</evidence>
<feature type="domain" description="J" evidence="3">
    <location>
        <begin position="3"/>
        <end position="97"/>
    </location>
</feature>
<evidence type="ECO:0000313" key="5">
    <source>
        <dbReference type="Proteomes" id="UP000660262"/>
    </source>
</evidence>
<dbReference type="Gene3D" id="1.10.287.110">
    <property type="entry name" value="DnaJ domain"/>
    <property type="match status" value="1"/>
</dbReference>
<keyword evidence="1" id="KW-0143">Chaperone</keyword>
<sequence length="195" mass="21613">MSDPYTLLGVPSSASLKEIKRAYLALAKKYHPDVNNGDDNSSSSSSLSRFKEISAAYDVLKDPEKRRQLDSDLRNNNKYPRGFNQHGAARTKYDPYEEWQAQENAWNRERGGADARRRRAARTYAKTSTARYENAGRVLKEAWVASPHVTKYDAAFLAGVFAVSGVAAISMRWMWPTAATAEGAKANGSSNRSSA</sequence>
<proteinExistence type="predicted"/>
<protein>
    <submittedName>
        <fullName evidence="4">Response to heat</fullName>
    </submittedName>
</protein>
<evidence type="ECO:0000256" key="1">
    <source>
        <dbReference type="ARBA" id="ARBA00023186"/>
    </source>
</evidence>
<comment type="caution">
    <text evidence="4">The sequence shown here is derived from an EMBL/GenBank/DDBJ whole genome shotgun (WGS) entry which is preliminary data.</text>
</comment>
<dbReference type="EMBL" id="BNJQ01000014">
    <property type="protein sequence ID" value="GHP06961.1"/>
    <property type="molecule type" value="Genomic_DNA"/>
</dbReference>
<dbReference type="PROSITE" id="PS50076">
    <property type="entry name" value="DNAJ_2"/>
    <property type="match status" value="1"/>
</dbReference>
<dbReference type="AlphaFoldDB" id="A0A830HN58"/>
<dbReference type="Pfam" id="PF00226">
    <property type="entry name" value="DnaJ"/>
    <property type="match status" value="1"/>
</dbReference>
<evidence type="ECO:0000313" key="4">
    <source>
        <dbReference type="EMBL" id="GHP06961.1"/>
    </source>
</evidence>
<keyword evidence="5" id="KW-1185">Reference proteome</keyword>